<feature type="transmembrane region" description="Helical" evidence="1">
    <location>
        <begin position="67"/>
        <end position="88"/>
    </location>
</feature>
<protein>
    <submittedName>
        <fullName evidence="2">Uncharacterized protein</fullName>
    </submittedName>
</protein>
<proteinExistence type="predicted"/>
<feature type="transmembrane region" description="Helical" evidence="1">
    <location>
        <begin position="223"/>
        <end position="242"/>
    </location>
</feature>
<dbReference type="EMBL" id="GAKP01001773">
    <property type="protein sequence ID" value="JAC57179.1"/>
    <property type="molecule type" value="Transcribed_RNA"/>
</dbReference>
<feature type="transmembrane region" description="Helical" evidence="1">
    <location>
        <begin position="376"/>
        <end position="398"/>
    </location>
</feature>
<feature type="transmembrane region" description="Helical" evidence="1">
    <location>
        <begin position="7"/>
        <end position="23"/>
    </location>
</feature>
<feature type="transmembrane region" description="Helical" evidence="1">
    <location>
        <begin position="262"/>
        <end position="279"/>
    </location>
</feature>
<feature type="transmembrane region" description="Helical" evidence="1">
    <location>
        <begin position="94"/>
        <end position="114"/>
    </location>
</feature>
<evidence type="ECO:0000313" key="2">
    <source>
        <dbReference type="EMBL" id="JAC57179.1"/>
    </source>
</evidence>
<reference evidence="2" key="1">
    <citation type="journal article" date="2014" name="BMC Genomics">
        <title>Characterizing the developmental transcriptome of the oriental fruit fly, Bactrocera dorsalis (Diptera: Tephritidae) through comparative genomic analysis with Drosophila melanogaster utilizing modENCODE datasets.</title>
        <authorList>
            <person name="Geib S.M."/>
            <person name="Calla B."/>
            <person name="Hall B."/>
            <person name="Hou S."/>
            <person name="Manoukis N.C."/>
        </authorList>
    </citation>
    <scope>NUCLEOTIDE SEQUENCE</scope>
    <source>
        <strain evidence="2">Punador</strain>
    </source>
</reference>
<name>A0A034WRD9_BACDO</name>
<feature type="transmembrane region" description="Helical" evidence="1">
    <location>
        <begin position="126"/>
        <end position="147"/>
    </location>
</feature>
<organism evidence="2">
    <name type="scientific">Bactrocera dorsalis</name>
    <name type="common">Oriental fruit fly</name>
    <name type="synonym">Dacus dorsalis</name>
    <dbReference type="NCBI Taxonomy" id="27457"/>
    <lineage>
        <taxon>Eukaryota</taxon>
        <taxon>Metazoa</taxon>
        <taxon>Ecdysozoa</taxon>
        <taxon>Arthropoda</taxon>
        <taxon>Hexapoda</taxon>
        <taxon>Insecta</taxon>
        <taxon>Pterygota</taxon>
        <taxon>Neoptera</taxon>
        <taxon>Endopterygota</taxon>
        <taxon>Diptera</taxon>
        <taxon>Brachycera</taxon>
        <taxon>Muscomorpha</taxon>
        <taxon>Tephritoidea</taxon>
        <taxon>Tephritidae</taxon>
        <taxon>Bactrocera</taxon>
        <taxon>Bactrocera</taxon>
    </lineage>
</organism>
<keyword evidence="1" id="KW-0472">Membrane</keyword>
<feature type="transmembrane region" description="Helical" evidence="1">
    <location>
        <begin position="35"/>
        <end position="55"/>
    </location>
</feature>
<evidence type="ECO:0000256" key="1">
    <source>
        <dbReference type="SAM" id="Phobius"/>
    </source>
</evidence>
<sequence length="485" mass="55290">MYHFPDILVFLCLFASGCFFGYYCKHAYVYDNLWVHWHALLGGVVAVALAGGLTLRKYLKRQQSYDHFYVIFYGLICYLISCCFMLTGNLNICFYFGFIGIGTTLIPCYSYISLRSSSRGLRPARIAFGNALHFAGFTVGFSVFNEFEPIYCGWIYLGISLFMLAGVVVNEVLQHLGVHNYKVSFDLAFNLLNEEKLVFLPNKSIFALFAGRDDYYVQRNRQWWVVSLAAVLMLERALLYSASYQQLAWSSTFAYMATQHLYGPYALYTFGCALGCALMARYKPKLLYLMFGVIKITALSALLGVYDENATEQCFYFLCFYYTSIGVYSSVVFQLVLECTPLLYTELALAVAYVIELLVLEVLKYETLADDNWQELLGIGIFNILLTAVCIALVCILVPRSRGLIEMRNKLMGVRRRRPSTPPQSKLWNTNYFVYHDLQPDDVRCVKLDGNRVFQQYPKESDASEEPPKIGERLASICSGKGAFY</sequence>
<feature type="transmembrane region" description="Helical" evidence="1">
    <location>
        <begin position="153"/>
        <end position="173"/>
    </location>
</feature>
<dbReference type="OrthoDB" id="7916595at2759"/>
<dbReference type="AlphaFoldDB" id="A0A034WRD9"/>
<accession>A0A034WRD9</accession>
<feature type="transmembrane region" description="Helical" evidence="1">
    <location>
        <begin position="286"/>
        <end position="303"/>
    </location>
</feature>
<feature type="transmembrane region" description="Helical" evidence="1">
    <location>
        <begin position="343"/>
        <end position="364"/>
    </location>
</feature>
<feature type="transmembrane region" description="Helical" evidence="1">
    <location>
        <begin position="315"/>
        <end position="336"/>
    </location>
</feature>
<keyword evidence="1" id="KW-1133">Transmembrane helix</keyword>
<keyword evidence="1" id="KW-0812">Transmembrane</keyword>